<keyword evidence="2 4" id="KW-0863">Zinc-finger</keyword>
<dbReference type="Gene3D" id="2.10.110.30">
    <property type="match status" value="1"/>
</dbReference>
<feature type="domain" description="UBR-type" evidence="6">
    <location>
        <begin position="1"/>
        <end position="66"/>
    </location>
</feature>
<dbReference type="InterPro" id="IPR003126">
    <property type="entry name" value="Znf_UBR"/>
</dbReference>
<dbReference type="EMBL" id="OU015568">
    <property type="protein sequence ID" value="CAG5085573.1"/>
    <property type="molecule type" value="Genomic_DNA"/>
</dbReference>
<dbReference type="EC" id="2.3.2.27" evidence="4"/>
<dbReference type="InterPro" id="IPR039164">
    <property type="entry name" value="UBR1-like"/>
</dbReference>
<dbReference type="Pfam" id="PF02207">
    <property type="entry name" value="zf-UBR"/>
    <property type="match status" value="1"/>
</dbReference>
<evidence type="ECO:0000256" key="4">
    <source>
        <dbReference type="RuleBase" id="RU366018"/>
    </source>
</evidence>
<keyword evidence="4" id="KW-0808">Transferase</keyword>
<dbReference type="PANTHER" id="PTHR21497">
    <property type="entry name" value="UBIQUITIN LIGASE E3 ALPHA-RELATED"/>
    <property type="match status" value="1"/>
</dbReference>
<keyword evidence="3 4" id="KW-0862">Zinc</keyword>
<feature type="region of interest" description="Disordered" evidence="5">
    <location>
        <begin position="196"/>
        <end position="244"/>
    </location>
</feature>
<dbReference type="PANTHER" id="PTHR21497:SF24">
    <property type="entry name" value="E3 UBIQUITIN-PROTEIN LIGASE UBR1"/>
    <property type="match status" value="1"/>
</dbReference>
<comment type="similarity">
    <text evidence="4">Belongs to the E3 ubiquitin-protein ligase UBR1-like family.</text>
</comment>
<sequence length="244" mass="26962">MKEGEIGYRCNQCQKKYGGLLCHACFVESPHASHKYTQVKVMSGVKPCHCGNMKSFKRKPTCNNHLAQKGILKSTRNIEINGFVIPVSPDGIPMVQFARKTKTGDDKLELIADGMASERKKSHVTFLKHSLYGHPGYPPVPGSRRAEGLDPLEMAVEEIISSQSSQESYENDMLYGFKRKEGAEKGMNFADVVQQISEKSKSDNRKRSTASTLESVLPSMARNSRSCSVVVTNSTDSSLIPSLE</sequence>
<keyword evidence="4" id="KW-0833">Ubl conjugation pathway</keyword>
<evidence type="ECO:0000256" key="1">
    <source>
        <dbReference type="ARBA" id="ARBA00022723"/>
    </source>
</evidence>
<gene>
    <name evidence="7" type="ORF">OKIOD_LOCUS2487</name>
</gene>
<comment type="function">
    <text evidence="4">Ubiquitin ligase protein which is a component of the N-end rule pathway. Recognizes and binds to proteins bearing specific N-terminal residues that are destabilizing according to the N-end rule, leading to their ubiquitination and subsequent degradation.</text>
</comment>
<reference evidence="7 8" key="1">
    <citation type="submission" date="2021-04" db="EMBL/GenBank/DDBJ databases">
        <authorList>
            <person name="Bliznina A."/>
        </authorList>
    </citation>
    <scope>NUCLEOTIDE SEQUENCE [LARGE SCALE GENOMIC DNA]</scope>
</reference>
<evidence type="ECO:0000256" key="5">
    <source>
        <dbReference type="SAM" id="MobiDB-lite"/>
    </source>
</evidence>
<keyword evidence="1 4" id="KW-0479">Metal-binding</keyword>
<protein>
    <recommendedName>
        <fullName evidence="4">E3 ubiquitin-protein ligase</fullName>
        <ecNumber evidence="4">2.3.2.27</ecNumber>
    </recommendedName>
</protein>
<proteinExistence type="inferred from homology"/>
<comment type="pathway">
    <text evidence="4">Protein modification; protein ubiquitination.</text>
</comment>
<dbReference type="CDD" id="cd19670">
    <property type="entry name" value="UBR-box_UBR1_2_3"/>
    <property type="match status" value="1"/>
</dbReference>
<evidence type="ECO:0000256" key="2">
    <source>
        <dbReference type="ARBA" id="ARBA00022771"/>
    </source>
</evidence>
<comment type="catalytic activity">
    <reaction evidence="4">
        <text>S-ubiquitinyl-[E2 ubiquitin-conjugating enzyme]-L-cysteine + [acceptor protein]-L-lysine = [E2 ubiquitin-conjugating enzyme]-L-cysteine + N(6)-ubiquitinyl-[acceptor protein]-L-lysine.</text>
        <dbReference type="EC" id="2.3.2.27"/>
    </reaction>
</comment>
<name>A0ABN7RTG2_OIKDI</name>
<evidence type="ECO:0000259" key="6">
    <source>
        <dbReference type="SMART" id="SM00396"/>
    </source>
</evidence>
<organism evidence="7 8">
    <name type="scientific">Oikopleura dioica</name>
    <name type="common">Tunicate</name>
    <dbReference type="NCBI Taxonomy" id="34765"/>
    <lineage>
        <taxon>Eukaryota</taxon>
        <taxon>Metazoa</taxon>
        <taxon>Chordata</taxon>
        <taxon>Tunicata</taxon>
        <taxon>Appendicularia</taxon>
        <taxon>Copelata</taxon>
        <taxon>Oikopleuridae</taxon>
        <taxon>Oikopleura</taxon>
    </lineage>
</organism>
<accession>A0ABN7RTG2</accession>
<dbReference type="SMART" id="SM00396">
    <property type="entry name" value="ZnF_UBR1"/>
    <property type="match status" value="1"/>
</dbReference>
<feature type="compositionally biased region" description="Polar residues" evidence="5">
    <location>
        <begin position="221"/>
        <end position="244"/>
    </location>
</feature>
<keyword evidence="8" id="KW-1185">Reference proteome</keyword>
<evidence type="ECO:0000313" key="8">
    <source>
        <dbReference type="Proteomes" id="UP001158576"/>
    </source>
</evidence>
<evidence type="ECO:0000256" key="3">
    <source>
        <dbReference type="ARBA" id="ARBA00022833"/>
    </source>
</evidence>
<dbReference type="Proteomes" id="UP001158576">
    <property type="component" value="Chromosome PAR"/>
</dbReference>
<evidence type="ECO:0000313" key="7">
    <source>
        <dbReference type="EMBL" id="CAG5085573.1"/>
    </source>
</evidence>